<dbReference type="InterPro" id="IPR035940">
    <property type="entry name" value="CAP_sf"/>
</dbReference>
<feature type="compositionally biased region" description="Polar residues" evidence="1">
    <location>
        <begin position="55"/>
        <end position="70"/>
    </location>
</feature>
<keyword evidence="4" id="KW-1185">Reference proteome</keyword>
<organism evidence="3 4">
    <name type="scientific">Actinoplanes teichomyceticus</name>
    <dbReference type="NCBI Taxonomy" id="1867"/>
    <lineage>
        <taxon>Bacteria</taxon>
        <taxon>Bacillati</taxon>
        <taxon>Actinomycetota</taxon>
        <taxon>Actinomycetes</taxon>
        <taxon>Micromonosporales</taxon>
        <taxon>Micromonosporaceae</taxon>
        <taxon>Actinoplanes</taxon>
    </lineage>
</organism>
<gene>
    <name evidence="3" type="ORF">FHX34_101982</name>
</gene>
<dbReference type="EMBL" id="VIWY01000001">
    <property type="protein sequence ID" value="TWG26008.1"/>
    <property type="molecule type" value="Genomic_DNA"/>
</dbReference>
<dbReference type="OrthoDB" id="8611574at2"/>
<evidence type="ECO:0000259" key="2">
    <source>
        <dbReference type="Pfam" id="PF00188"/>
    </source>
</evidence>
<feature type="compositionally biased region" description="Pro residues" evidence="1">
    <location>
        <begin position="40"/>
        <end position="49"/>
    </location>
</feature>
<evidence type="ECO:0000313" key="4">
    <source>
        <dbReference type="Proteomes" id="UP000320239"/>
    </source>
</evidence>
<evidence type="ECO:0000256" key="1">
    <source>
        <dbReference type="SAM" id="MobiDB-lite"/>
    </source>
</evidence>
<feature type="region of interest" description="Disordered" evidence="1">
    <location>
        <begin position="38"/>
        <end position="77"/>
    </location>
</feature>
<reference evidence="3 4" key="1">
    <citation type="submission" date="2019-06" db="EMBL/GenBank/DDBJ databases">
        <title>Sequencing the genomes of 1000 actinobacteria strains.</title>
        <authorList>
            <person name="Klenk H.-P."/>
        </authorList>
    </citation>
    <scope>NUCLEOTIDE SEQUENCE [LARGE SCALE GENOMIC DNA]</scope>
    <source>
        <strain evidence="3 4">DSM 43866</strain>
    </source>
</reference>
<accession>A0A561WQ66</accession>
<dbReference type="AlphaFoldDB" id="A0A561WQ66"/>
<dbReference type="PANTHER" id="PTHR31157:SF1">
    <property type="entry name" value="SCP DOMAIN-CONTAINING PROTEIN"/>
    <property type="match status" value="1"/>
</dbReference>
<dbReference type="CDD" id="cd05379">
    <property type="entry name" value="CAP_bacterial"/>
    <property type="match status" value="1"/>
</dbReference>
<dbReference type="Gene3D" id="3.40.33.10">
    <property type="entry name" value="CAP"/>
    <property type="match status" value="1"/>
</dbReference>
<protein>
    <submittedName>
        <fullName evidence="3">Uncharacterized protein YkwD</fullName>
    </submittedName>
</protein>
<sequence length="223" mass="23711">MFDKVVRRASALVAAPALIALPAALFALPHAVSAQGPVVPNRPPSPPQPTVTVTASHSPVTSPGPATTSRTPAAPITPNIAAAPAGAATPDPEKARARTLMHQVIRLTNRERVAAGCPRLTVDHELIVASVAQSYYMARTRLFSHVWRDGSTFAMRARRAGYRAPAGENIAWGYPTAAEVMRAWMASPGHRANILNCEARKIGAAIVYASDGTPYYTQAFGWQ</sequence>
<proteinExistence type="predicted"/>
<dbReference type="RefSeq" id="WP_122981440.1">
    <property type="nucleotide sequence ID" value="NZ_BOMX01000019.1"/>
</dbReference>
<dbReference type="InterPro" id="IPR014044">
    <property type="entry name" value="CAP_dom"/>
</dbReference>
<dbReference type="SUPFAM" id="SSF55797">
    <property type="entry name" value="PR-1-like"/>
    <property type="match status" value="1"/>
</dbReference>
<comment type="caution">
    <text evidence="3">The sequence shown here is derived from an EMBL/GenBank/DDBJ whole genome shotgun (WGS) entry which is preliminary data.</text>
</comment>
<dbReference type="PANTHER" id="PTHR31157">
    <property type="entry name" value="SCP DOMAIN-CONTAINING PROTEIN"/>
    <property type="match status" value="1"/>
</dbReference>
<name>A0A561WQ66_ACTTI</name>
<evidence type="ECO:0000313" key="3">
    <source>
        <dbReference type="EMBL" id="TWG26008.1"/>
    </source>
</evidence>
<dbReference type="Pfam" id="PF00188">
    <property type="entry name" value="CAP"/>
    <property type="match status" value="1"/>
</dbReference>
<feature type="domain" description="SCP" evidence="2">
    <location>
        <begin position="106"/>
        <end position="220"/>
    </location>
</feature>
<dbReference type="Proteomes" id="UP000320239">
    <property type="component" value="Unassembled WGS sequence"/>
</dbReference>